<evidence type="ECO:0000313" key="2">
    <source>
        <dbReference type="EMBL" id="SHO64209.1"/>
    </source>
</evidence>
<gene>
    <name evidence="2" type="ORF">SAMN02745172_01631</name>
</gene>
<dbReference type="AlphaFoldDB" id="A0A1M7ZHB4"/>
<proteinExistence type="predicted"/>
<dbReference type="OrthoDB" id="7861975at2"/>
<evidence type="ECO:0000313" key="3">
    <source>
        <dbReference type="Proteomes" id="UP000186406"/>
    </source>
</evidence>
<name>A0A1M7ZHB4_9HYPH</name>
<sequence length="128" mass="13818">MFAPAPSSRLSRLGSSAVGGLRVVAKAIAAFLEAARNRREARALLTMDDCMLRDIGITRGDVHSALASAPRRDPTARLRILAVERRAAAKAALRERYPDAGLLDAFLASRKIVRESRATDNSDCSNTL</sequence>
<dbReference type="EMBL" id="FRXO01000003">
    <property type="protein sequence ID" value="SHO64209.1"/>
    <property type="molecule type" value="Genomic_DNA"/>
</dbReference>
<reference evidence="2 3" key="1">
    <citation type="submission" date="2016-12" db="EMBL/GenBank/DDBJ databases">
        <authorList>
            <person name="Song W.-J."/>
            <person name="Kurnit D.M."/>
        </authorList>
    </citation>
    <scope>NUCLEOTIDE SEQUENCE [LARGE SCALE GENOMIC DNA]</scope>
    <source>
        <strain evidence="2 3">DSM 19599</strain>
    </source>
</reference>
<feature type="domain" description="YjiS-like" evidence="1">
    <location>
        <begin position="29"/>
        <end position="63"/>
    </location>
</feature>
<accession>A0A1M7ZHB4</accession>
<dbReference type="InterPro" id="IPR009506">
    <property type="entry name" value="YjiS-like"/>
</dbReference>
<dbReference type="RefSeq" id="WP_073627479.1">
    <property type="nucleotide sequence ID" value="NZ_FRXO01000003.1"/>
</dbReference>
<evidence type="ECO:0000259" key="1">
    <source>
        <dbReference type="Pfam" id="PF06568"/>
    </source>
</evidence>
<dbReference type="Proteomes" id="UP000186406">
    <property type="component" value="Unassembled WGS sequence"/>
</dbReference>
<organism evidence="2 3">
    <name type="scientific">Pseudoxanthobacter soli DSM 19599</name>
    <dbReference type="NCBI Taxonomy" id="1123029"/>
    <lineage>
        <taxon>Bacteria</taxon>
        <taxon>Pseudomonadati</taxon>
        <taxon>Pseudomonadota</taxon>
        <taxon>Alphaproteobacteria</taxon>
        <taxon>Hyphomicrobiales</taxon>
        <taxon>Segnochrobactraceae</taxon>
        <taxon>Pseudoxanthobacter</taxon>
    </lineage>
</organism>
<dbReference type="Pfam" id="PF06568">
    <property type="entry name" value="YjiS-like"/>
    <property type="match status" value="1"/>
</dbReference>
<protein>
    <recommendedName>
        <fullName evidence="1">YjiS-like domain-containing protein</fullName>
    </recommendedName>
</protein>
<keyword evidence="3" id="KW-1185">Reference proteome</keyword>